<name>A0AAD1XPP4_EUPCR</name>
<reference evidence="2" key="1">
    <citation type="submission" date="2023-07" db="EMBL/GenBank/DDBJ databases">
        <authorList>
            <consortium name="AG Swart"/>
            <person name="Singh M."/>
            <person name="Singh A."/>
            <person name="Seah K."/>
            <person name="Emmerich C."/>
        </authorList>
    </citation>
    <scope>NUCLEOTIDE SEQUENCE</scope>
    <source>
        <strain evidence="2">DP1</strain>
    </source>
</reference>
<comment type="caution">
    <text evidence="2">The sequence shown here is derived from an EMBL/GenBank/DDBJ whole genome shotgun (WGS) entry which is preliminary data.</text>
</comment>
<dbReference type="AlphaFoldDB" id="A0AAD1XPP4"/>
<dbReference type="Proteomes" id="UP001295684">
    <property type="component" value="Unassembled WGS sequence"/>
</dbReference>
<proteinExistence type="predicted"/>
<evidence type="ECO:0000256" key="1">
    <source>
        <dbReference type="SAM" id="MobiDB-lite"/>
    </source>
</evidence>
<feature type="compositionally biased region" description="Basic and acidic residues" evidence="1">
    <location>
        <begin position="64"/>
        <end position="75"/>
    </location>
</feature>
<feature type="region of interest" description="Disordered" evidence="1">
    <location>
        <begin position="50"/>
        <end position="75"/>
    </location>
</feature>
<evidence type="ECO:0000313" key="2">
    <source>
        <dbReference type="EMBL" id="CAI2376638.1"/>
    </source>
</evidence>
<evidence type="ECO:0000313" key="3">
    <source>
        <dbReference type="Proteomes" id="UP001295684"/>
    </source>
</evidence>
<sequence length="75" mass="8983">MLTSEDILLKSLFSQQRIHEGKLAQYRRFRIEPRPERTHKWGQLPTERWVRGPTNGFSGSPGEYFREDYSEDNQK</sequence>
<gene>
    <name evidence="2" type="ORF">ECRASSUSDP1_LOCUS18008</name>
</gene>
<accession>A0AAD1XPP4</accession>
<protein>
    <submittedName>
        <fullName evidence="2">Uncharacterized protein</fullName>
    </submittedName>
</protein>
<organism evidence="2 3">
    <name type="scientific">Euplotes crassus</name>
    <dbReference type="NCBI Taxonomy" id="5936"/>
    <lineage>
        <taxon>Eukaryota</taxon>
        <taxon>Sar</taxon>
        <taxon>Alveolata</taxon>
        <taxon>Ciliophora</taxon>
        <taxon>Intramacronucleata</taxon>
        <taxon>Spirotrichea</taxon>
        <taxon>Hypotrichia</taxon>
        <taxon>Euplotida</taxon>
        <taxon>Euplotidae</taxon>
        <taxon>Moneuplotes</taxon>
    </lineage>
</organism>
<dbReference type="EMBL" id="CAMPGE010018200">
    <property type="protein sequence ID" value="CAI2376638.1"/>
    <property type="molecule type" value="Genomic_DNA"/>
</dbReference>
<keyword evidence="3" id="KW-1185">Reference proteome</keyword>